<evidence type="ECO:0000313" key="6">
    <source>
        <dbReference type="Proteomes" id="UP000822476"/>
    </source>
</evidence>
<dbReference type="Gene3D" id="3.30.420.40">
    <property type="match status" value="2"/>
</dbReference>
<keyword evidence="3 4" id="KW-0067">ATP-binding</keyword>
<dbReference type="FunFam" id="3.30.30.30:FF:000001">
    <property type="entry name" value="heat shock 70 kDa protein-like"/>
    <property type="match status" value="1"/>
</dbReference>
<dbReference type="Proteomes" id="UP000822476">
    <property type="component" value="Unassembled WGS sequence"/>
</dbReference>
<dbReference type="InterPro" id="IPR013126">
    <property type="entry name" value="Hsp_70_fam"/>
</dbReference>
<dbReference type="PROSITE" id="PS00329">
    <property type="entry name" value="HSP70_2"/>
    <property type="match status" value="1"/>
</dbReference>
<accession>A0A8S9Z2G5</accession>
<dbReference type="InterPro" id="IPR018181">
    <property type="entry name" value="Heat_shock_70_CS"/>
</dbReference>
<reference evidence="5" key="1">
    <citation type="submission" date="2019-07" db="EMBL/GenBank/DDBJ databases">
        <title>Annotation for the trematode Paragonimus miyazaki's.</title>
        <authorList>
            <person name="Choi Y.-J."/>
        </authorList>
    </citation>
    <scope>NUCLEOTIDE SEQUENCE</scope>
    <source>
        <strain evidence="5">Japan</strain>
    </source>
</reference>
<evidence type="ECO:0000256" key="3">
    <source>
        <dbReference type="ARBA" id="ARBA00022840"/>
    </source>
</evidence>
<organism evidence="5 6">
    <name type="scientific">Paragonimus skrjabini miyazakii</name>
    <dbReference type="NCBI Taxonomy" id="59628"/>
    <lineage>
        <taxon>Eukaryota</taxon>
        <taxon>Metazoa</taxon>
        <taxon>Spiralia</taxon>
        <taxon>Lophotrochozoa</taxon>
        <taxon>Platyhelminthes</taxon>
        <taxon>Trematoda</taxon>
        <taxon>Digenea</taxon>
        <taxon>Plagiorchiida</taxon>
        <taxon>Troglotremata</taxon>
        <taxon>Troglotrematidae</taxon>
        <taxon>Paragonimus</taxon>
    </lineage>
</organism>
<dbReference type="PROSITE" id="PS01036">
    <property type="entry name" value="HSP70_3"/>
    <property type="match status" value="1"/>
</dbReference>
<comment type="similarity">
    <text evidence="1 4">Belongs to the heat shock protein 70 family.</text>
</comment>
<dbReference type="InterPro" id="IPR029048">
    <property type="entry name" value="HSP70_C_sf"/>
</dbReference>
<evidence type="ECO:0000256" key="1">
    <source>
        <dbReference type="ARBA" id="ARBA00007381"/>
    </source>
</evidence>
<dbReference type="SUPFAM" id="SSF100934">
    <property type="entry name" value="Heat shock protein 70kD (HSP70), C-terminal subdomain"/>
    <property type="match status" value="1"/>
</dbReference>
<dbReference type="Gene3D" id="3.90.640.10">
    <property type="entry name" value="Actin, Chain A, domain 4"/>
    <property type="match status" value="1"/>
</dbReference>
<dbReference type="FunFam" id="3.90.640.10:FF:000002">
    <property type="entry name" value="Heat shock 70 kDa"/>
    <property type="match status" value="1"/>
</dbReference>
<dbReference type="InterPro" id="IPR029047">
    <property type="entry name" value="HSP70_peptide-bd_sf"/>
</dbReference>
<dbReference type="OrthoDB" id="2401965at2759"/>
<sequence>MKSLSTIGIDLGTTYCCVAAFHNGMLEIIPNENGNLTTPSYVAFADGRRLIGEAARDQAAVNPRNTIYDAKRLIGRRIDEATVVEDRKNWPFMVVEDEGKAKIKVESDGQSLLLLPEEVSSMLLSKMKEVAEAYLGKSVTDAIITVPAYFNNMQRQATRDAGLIAGLNVLRVISEPTAAAIAYGLDKKLRSQCNVLVYDLGGGTLDVSVMNINENKFVVKSTFGNTHLGGQDFDQNMVNFLVKDIQRKHNVDVRESKAAMHRLRVECERVKRILSAELEATIDVDDIYKGISVKTRMSRAKFEELNADLFKSTLEPVNMALRDAQLNKGDIDEVVLVGGSTRIPMIRKLVREFFDGKRLNISVNADEAIAHGAALQAANMIGDQSEKLKNLVMKDVTPLSLGTELYDGRMRVVIRRNSPIPITAFKGLQTTQDYQTECTFSVYEGERAMAADNHFLDSFLLTGLQPARRGLVKFDVTFHVDEDGILTVSVAERGTKNCGKIKITKAQGGLTEEDIERMKLDAKRFQAKDVEHNDRILIWNALNSFAYSIKRKVENYKIGCDWNREENKAILAECEETLQWLEANRNLTRATYEKKLAELEEICRPVTRNMPQ</sequence>
<dbReference type="FunFam" id="3.30.420.40:FF:000026">
    <property type="entry name" value="Heat shock protein 70"/>
    <property type="match status" value="1"/>
</dbReference>
<dbReference type="InterPro" id="IPR043129">
    <property type="entry name" value="ATPase_NBD"/>
</dbReference>
<comment type="caution">
    <text evidence="5">The sequence shown here is derived from an EMBL/GenBank/DDBJ whole genome shotgun (WGS) entry which is preliminary data.</text>
</comment>
<gene>
    <name evidence="5" type="ORF">EG68_01947</name>
</gene>
<evidence type="ECO:0008006" key="7">
    <source>
        <dbReference type="Google" id="ProtNLM"/>
    </source>
</evidence>
<dbReference type="SUPFAM" id="SSF53067">
    <property type="entry name" value="Actin-like ATPase domain"/>
    <property type="match status" value="2"/>
</dbReference>
<evidence type="ECO:0000256" key="2">
    <source>
        <dbReference type="ARBA" id="ARBA00022741"/>
    </source>
</evidence>
<keyword evidence="2 4" id="KW-0547">Nucleotide-binding</keyword>
<dbReference type="CDD" id="cd24028">
    <property type="entry name" value="ASKHA_NBD_HSP70_HSPA1-like"/>
    <property type="match status" value="1"/>
</dbReference>
<dbReference type="Gene3D" id="1.20.1270.10">
    <property type="match status" value="1"/>
</dbReference>
<dbReference type="Gene3D" id="3.30.30.30">
    <property type="match status" value="1"/>
</dbReference>
<dbReference type="AlphaFoldDB" id="A0A8S9Z2G5"/>
<protein>
    <recommendedName>
        <fullName evidence="7">Heat shock protein 70</fullName>
    </recommendedName>
</protein>
<keyword evidence="6" id="KW-1185">Reference proteome</keyword>
<dbReference type="SUPFAM" id="SSF100920">
    <property type="entry name" value="Heat shock protein 70kD (HSP70), peptide-binding domain"/>
    <property type="match status" value="1"/>
</dbReference>
<dbReference type="GO" id="GO:0005524">
    <property type="term" value="F:ATP binding"/>
    <property type="evidence" value="ECO:0007669"/>
    <property type="project" value="UniProtKB-KW"/>
</dbReference>
<dbReference type="PANTHER" id="PTHR19375">
    <property type="entry name" value="HEAT SHOCK PROTEIN 70KDA"/>
    <property type="match status" value="1"/>
</dbReference>
<proteinExistence type="inferred from homology"/>
<dbReference type="Pfam" id="PF00012">
    <property type="entry name" value="HSP70"/>
    <property type="match status" value="1"/>
</dbReference>
<evidence type="ECO:0000313" key="5">
    <source>
        <dbReference type="EMBL" id="KAF7260954.1"/>
    </source>
</evidence>
<dbReference type="PROSITE" id="PS00297">
    <property type="entry name" value="HSP70_1"/>
    <property type="match status" value="1"/>
</dbReference>
<dbReference type="PRINTS" id="PR00301">
    <property type="entry name" value="HEATSHOCK70"/>
</dbReference>
<dbReference type="Gene3D" id="2.60.34.10">
    <property type="entry name" value="Substrate Binding Domain Of DNAk, Chain A, domain 1"/>
    <property type="match status" value="1"/>
</dbReference>
<dbReference type="EMBL" id="JTDE01000549">
    <property type="protein sequence ID" value="KAF7260954.1"/>
    <property type="molecule type" value="Genomic_DNA"/>
</dbReference>
<dbReference type="GO" id="GO:0140662">
    <property type="term" value="F:ATP-dependent protein folding chaperone"/>
    <property type="evidence" value="ECO:0007669"/>
    <property type="project" value="InterPro"/>
</dbReference>
<evidence type="ECO:0000256" key="4">
    <source>
        <dbReference type="RuleBase" id="RU003322"/>
    </source>
</evidence>
<name>A0A8S9Z2G5_9TREM</name>